<evidence type="ECO:0000259" key="4">
    <source>
        <dbReference type="Pfam" id="PF04677"/>
    </source>
</evidence>
<evidence type="ECO:0000259" key="3">
    <source>
        <dbReference type="Pfam" id="PF04676"/>
    </source>
</evidence>
<gene>
    <name evidence="5" type="ORF">PDE001_LOCUS11643</name>
</gene>
<reference evidence="5" key="1">
    <citation type="submission" date="2022-12" db="EMBL/GenBank/DDBJ databases">
        <authorList>
            <person name="Webb A."/>
        </authorList>
    </citation>
    <scope>NUCLEOTIDE SEQUENCE</scope>
    <source>
        <strain evidence="5">Pd1</strain>
    </source>
</reference>
<keyword evidence="6" id="KW-1185">Reference proteome</keyword>
<dbReference type="Pfam" id="PF04677">
    <property type="entry name" value="CwfJ_C_1"/>
    <property type="match status" value="1"/>
</dbReference>
<evidence type="ECO:0000313" key="5">
    <source>
        <dbReference type="EMBL" id="CAI5746673.1"/>
    </source>
</evidence>
<dbReference type="GO" id="GO:0071014">
    <property type="term" value="C:post-mRNA release spliceosomal complex"/>
    <property type="evidence" value="ECO:0007669"/>
    <property type="project" value="TreeGrafter"/>
</dbReference>
<organism evidence="5 6">
    <name type="scientific">Peronospora destructor</name>
    <dbReference type="NCBI Taxonomy" id="86335"/>
    <lineage>
        <taxon>Eukaryota</taxon>
        <taxon>Sar</taxon>
        <taxon>Stramenopiles</taxon>
        <taxon>Oomycota</taxon>
        <taxon>Peronosporomycetes</taxon>
        <taxon>Peronosporales</taxon>
        <taxon>Peronosporaceae</taxon>
        <taxon>Peronospora</taxon>
    </lineage>
</organism>
<dbReference type="InterPro" id="IPR040194">
    <property type="entry name" value="Cwf19-like"/>
</dbReference>
<dbReference type="InterPro" id="IPR036265">
    <property type="entry name" value="HIT-like_sf"/>
</dbReference>
<proteinExistence type="inferred from homology"/>
<evidence type="ECO:0000256" key="2">
    <source>
        <dbReference type="SAM" id="MobiDB-lite"/>
    </source>
</evidence>
<dbReference type="PANTHER" id="PTHR12072">
    <property type="entry name" value="CWF19, CELL CYCLE CONTROL PROTEIN"/>
    <property type="match status" value="1"/>
</dbReference>
<comment type="similarity">
    <text evidence="1">Belongs to the CWF19 family.</text>
</comment>
<dbReference type="InterPro" id="IPR006768">
    <property type="entry name" value="Cwf19-like_C_dom-1"/>
</dbReference>
<dbReference type="AlphaFoldDB" id="A0AAV0VE48"/>
<feature type="domain" description="Cwf19-like protein C-terminal" evidence="3">
    <location>
        <begin position="719"/>
        <end position="819"/>
    </location>
</feature>
<feature type="compositionally biased region" description="Polar residues" evidence="2">
    <location>
        <begin position="303"/>
        <end position="317"/>
    </location>
</feature>
<feature type="domain" description="Cwf19-like C-terminal" evidence="4">
    <location>
        <begin position="589"/>
        <end position="710"/>
    </location>
</feature>
<dbReference type="PANTHER" id="PTHR12072:SF5">
    <property type="entry name" value="CWF19-LIKE PROTEIN 2"/>
    <property type="match status" value="1"/>
</dbReference>
<evidence type="ECO:0000256" key="1">
    <source>
        <dbReference type="ARBA" id="ARBA00006795"/>
    </source>
</evidence>
<feature type="region of interest" description="Disordered" evidence="2">
    <location>
        <begin position="256"/>
        <end position="275"/>
    </location>
</feature>
<dbReference type="GO" id="GO:0000398">
    <property type="term" value="P:mRNA splicing, via spliceosome"/>
    <property type="evidence" value="ECO:0007669"/>
    <property type="project" value="TreeGrafter"/>
</dbReference>
<dbReference type="InterPro" id="IPR006767">
    <property type="entry name" value="Cwf19-like_C_dom-2"/>
</dbReference>
<sequence>MTMSYLKAEADPIGIIKTAEDLNNEAKQKKIQEEIDAGMREPVTEMVYGLYDPKNPDAAPTISSKIVQGKERNIKMKGDEGEEGKMPLFGDKGASWRAKMLKRAQDRARSSGITLEKLVNERFRSVSALKEKSKGSARKNAHLQYKRHQIDDEDETRMTRKRQTLEIGRHAKDKALFSNYLIRVQRSVAHNVEGDSKHDESWRQTDRSSIWEEEGPIDYDKLLDFENRGAGANAFRLEGRRSRTRDYDKKAIRKGDFCHQNRGRSRSRSRERLDHAKRSRWKRRFCSASRHCSCSPFNHDSTLSEKNGCDEQNQNKSSKFETRATPTSAATIEHKKTALCRAEDERNVEKLEVKKRSAFLYGNKKSGACTIAGALDVSPSLSSEQMSFEPGTAEVPGSPRRSTVSALFANSNANEEDKKAVLNKLAAKALRAQMMGKPALFRNTEELNELEAKLEREKTATAVPHFKAVIGALPPLEKEDMRYGSRKGKKKLADLMTDMDVAASLKELVREERVSSAHIGHGNMDAVHARNVVRLGSRYKGTAMNAQNLSSGFDEEDQVDMKMLQQPGSNLTRRAQIQREHAIAVNETKMWDEWTQKCQLCMKSPAFKKHLTLYLGNFTYLAVPNRPRLHPRHCMIVPIDHTCSAVQADEQVREEITYFQSALASMCEKNYGTSMVFIEQTSAPHRKRHTVIECIPVDSELALDVPIYFKQELMQADGEWNMHKPIIDTSKDSIKSQIPQTFSYFHIEWCTCKGRGGYAHVIEDENKFPRDFGVNIVAGMLDATPSKYWRRDGGNRRSLDDDKHDVLAFLKDWEPFDWTRDLDGGEFKSQAPDE</sequence>
<dbReference type="Pfam" id="PF04676">
    <property type="entry name" value="CwfJ_C_2"/>
    <property type="match status" value="1"/>
</dbReference>
<dbReference type="Proteomes" id="UP001162029">
    <property type="component" value="Unassembled WGS sequence"/>
</dbReference>
<dbReference type="SUPFAM" id="SSF54197">
    <property type="entry name" value="HIT-like"/>
    <property type="match status" value="1"/>
</dbReference>
<accession>A0AAV0VE48</accession>
<name>A0AAV0VE48_9STRA</name>
<feature type="region of interest" description="Disordered" evidence="2">
    <location>
        <begin position="303"/>
        <end position="328"/>
    </location>
</feature>
<comment type="caution">
    <text evidence="5">The sequence shown here is derived from an EMBL/GenBank/DDBJ whole genome shotgun (WGS) entry which is preliminary data.</text>
</comment>
<evidence type="ECO:0000313" key="6">
    <source>
        <dbReference type="Proteomes" id="UP001162029"/>
    </source>
</evidence>
<evidence type="ECO:0008006" key="7">
    <source>
        <dbReference type="Google" id="ProtNLM"/>
    </source>
</evidence>
<protein>
    <recommendedName>
        <fullName evidence="7">CWF19-like protein 2</fullName>
    </recommendedName>
</protein>
<dbReference type="EMBL" id="CANTFM010002614">
    <property type="protein sequence ID" value="CAI5746673.1"/>
    <property type="molecule type" value="Genomic_DNA"/>
</dbReference>